<dbReference type="Pfam" id="PF07511">
    <property type="entry name" value="DUF1525"/>
    <property type="match status" value="1"/>
</dbReference>
<accession>A0A974NHW9</accession>
<protein>
    <submittedName>
        <fullName evidence="1">TIGR03757 family integrating conjugative element protein</fullName>
    </submittedName>
</protein>
<reference evidence="1 2" key="1">
    <citation type="submission" date="2021-01" db="EMBL/GenBank/DDBJ databases">
        <title>Entomomonas sp. F2A isolated from a house cricket (Acheta domesticus).</title>
        <authorList>
            <person name="Spergser J."/>
            <person name="Busse H.-J."/>
        </authorList>
    </citation>
    <scope>NUCLEOTIDE SEQUENCE [LARGE SCALE GENOMIC DNA]</scope>
    <source>
        <strain evidence="1 2">F2A</strain>
    </source>
</reference>
<dbReference type="KEGG" id="eaz:JHT90_06345"/>
<dbReference type="EMBL" id="CP067393">
    <property type="protein sequence ID" value="QQP86858.1"/>
    <property type="molecule type" value="Genomic_DNA"/>
</dbReference>
<evidence type="ECO:0000313" key="2">
    <source>
        <dbReference type="Proteomes" id="UP000595278"/>
    </source>
</evidence>
<sequence>MSILTKPIALFMLLVVGVLSTATGNAEVLIFTDQKHPVYNVGNYKVIYLDEPSNIEQILSEGLSNKPEEAKLQATERISNPTLQKSLIESYLQVAKAWQLGITKVPAVVSENYVVYGQADVSQALVLINDYQVRN</sequence>
<dbReference type="NCBIfam" id="TIGR03757">
    <property type="entry name" value="conj_TIGR03757"/>
    <property type="match status" value="1"/>
</dbReference>
<evidence type="ECO:0000313" key="1">
    <source>
        <dbReference type="EMBL" id="QQP86858.1"/>
    </source>
</evidence>
<keyword evidence="2" id="KW-1185">Reference proteome</keyword>
<dbReference type="Proteomes" id="UP000595278">
    <property type="component" value="Chromosome"/>
</dbReference>
<dbReference type="AlphaFoldDB" id="A0A974NHW9"/>
<organism evidence="1 2">
    <name type="scientific">Entomomonas asaccharolytica</name>
    <dbReference type="NCBI Taxonomy" id="2785331"/>
    <lineage>
        <taxon>Bacteria</taxon>
        <taxon>Pseudomonadati</taxon>
        <taxon>Pseudomonadota</taxon>
        <taxon>Gammaproteobacteria</taxon>
        <taxon>Pseudomonadales</taxon>
        <taxon>Pseudomonadaceae</taxon>
        <taxon>Entomomonas</taxon>
    </lineage>
</organism>
<proteinExistence type="predicted"/>
<dbReference type="InterPro" id="IPR011090">
    <property type="entry name" value="Integr_conj_element_PFL4709"/>
</dbReference>
<gene>
    <name evidence="1" type="ORF">JHT90_06345</name>
</gene>
<dbReference type="RefSeq" id="WP_201095314.1">
    <property type="nucleotide sequence ID" value="NZ_CP067393.1"/>
</dbReference>
<name>A0A974NHW9_9GAMM</name>